<proteinExistence type="predicted"/>
<feature type="domain" description="HTH LytTR-type" evidence="3">
    <location>
        <begin position="161"/>
        <end position="264"/>
    </location>
</feature>
<evidence type="ECO:0000313" key="4">
    <source>
        <dbReference type="EMBL" id="GHG05023.1"/>
    </source>
</evidence>
<feature type="transmembrane region" description="Helical" evidence="2">
    <location>
        <begin position="122"/>
        <end position="139"/>
    </location>
</feature>
<evidence type="ECO:0000259" key="3">
    <source>
        <dbReference type="PROSITE" id="PS50930"/>
    </source>
</evidence>
<dbReference type="PROSITE" id="PS50930">
    <property type="entry name" value="HTH_LYTTR"/>
    <property type="match status" value="1"/>
</dbReference>
<dbReference type="InterPro" id="IPR007492">
    <property type="entry name" value="LytTR_DNA-bd_dom"/>
</dbReference>
<sequence length="270" mass="31231">MSKDYFNNRLILILLILFISIACIAIFQDYLHAKRNSSSFYFEESLLFKTVWFYFPPLLLSIKKLFNHKVSTSTPNLIKVFALYTSVHVLLVALSIWILSSIFRDQAYGIIKVLTFTLSNDLVSILMVYGAFIAVIKYWQLNKAKQAPLTIKTVEPSHKYLTINSGRTHEIIKLEDIIIIKSATPYVNVELAQKTHLYSATLKSIISELDHRFIRIHRSMIVNIDKVLSYKSRLNGDYDLILENGTEVRLSRNYVKAFKQQFDSSHLVDI</sequence>
<evidence type="ECO:0000256" key="1">
    <source>
        <dbReference type="ARBA" id="ARBA00023012"/>
    </source>
</evidence>
<organism evidence="4 5">
    <name type="scientific">Thalassotalea marina</name>
    <dbReference type="NCBI Taxonomy" id="1673741"/>
    <lineage>
        <taxon>Bacteria</taxon>
        <taxon>Pseudomonadati</taxon>
        <taxon>Pseudomonadota</taxon>
        <taxon>Gammaproteobacteria</taxon>
        <taxon>Alteromonadales</taxon>
        <taxon>Colwelliaceae</taxon>
        <taxon>Thalassotalea</taxon>
    </lineage>
</organism>
<dbReference type="SMART" id="SM00850">
    <property type="entry name" value="LytTR"/>
    <property type="match status" value="1"/>
</dbReference>
<keyword evidence="1" id="KW-0902">Two-component regulatory system</keyword>
<feature type="transmembrane region" description="Helical" evidence="2">
    <location>
        <begin position="78"/>
        <end position="102"/>
    </location>
</feature>
<dbReference type="Pfam" id="PF04397">
    <property type="entry name" value="LytTR"/>
    <property type="match status" value="1"/>
</dbReference>
<dbReference type="AlphaFoldDB" id="A0A919BQX2"/>
<keyword evidence="2" id="KW-0812">Transmembrane</keyword>
<name>A0A919BQX2_9GAMM</name>
<keyword evidence="2" id="KW-1133">Transmembrane helix</keyword>
<reference evidence="4" key="2">
    <citation type="submission" date="2020-09" db="EMBL/GenBank/DDBJ databases">
        <authorList>
            <person name="Sun Q."/>
            <person name="Kim S."/>
        </authorList>
    </citation>
    <scope>NUCLEOTIDE SEQUENCE</scope>
    <source>
        <strain evidence="4">KCTC 42731</strain>
    </source>
</reference>
<evidence type="ECO:0000256" key="2">
    <source>
        <dbReference type="SAM" id="Phobius"/>
    </source>
</evidence>
<dbReference type="GO" id="GO:0003677">
    <property type="term" value="F:DNA binding"/>
    <property type="evidence" value="ECO:0007669"/>
    <property type="project" value="InterPro"/>
</dbReference>
<keyword evidence="2" id="KW-0472">Membrane</keyword>
<keyword evidence="5" id="KW-1185">Reference proteome</keyword>
<accession>A0A919BQX2</accession>
<dbReference type="Proteomes" id="UP000623842">
    <property type="component" value="Unassembled WGS sequence"/>
</dbReference>
<dbReference type="GO" id="GO:0000156">
    <property type="term" value="F:phosphorelay response regulator activity"/>
    <property type="evidence" value="ECO:0007669"/>
    <property type="project" value="InterPro"/>
</dbReference>
<dbReference type="PANTHER" id="PTHR37299">
    <property type="entry name" value="TRANSCRIPTIONAL REGULATOR-RELATED"/>
    <property type="match status" value="1"/>
</dbReference>
<comment type="caution">
    <text evidence="4">The sequence shown here is derived from an EMBL/GenBank/DDBJ whole genome shotgun (WGS) entry which is preliminary data.</text>
</comment>
<dbReference type="PROSITE" id="PS51257">
    <property type="entry name" value="PROKAR_LIPOPROTEIN"/>
    <property type="match status" value="1"/>
</dbReference>
<gene>
    <name evidence="4" type="ORF">GCM10017161_38110</name>
</gene>
<dbReference type="RefSeq" id="WP_189773991.1">
    <property type="nucleotide sequence ID" value="NZ_BNCK01000011.1"/>
</dbReference>
<dbReference type="InterPro" id="IPR046947">
    <property type="entry name" value="LytR-like"/>
</dbReference>
<protein>
    <recommendedName>
        <fullName evidence="3">HTH LytTR-type domain-containing protein</fullName>
    </recommendedName>
</protein>
<reference evidence="4" key="1">
    <citation type="journal article" date="2014" name="Int. J. Syst. Evol. Microbiol.">
        <title>Complete genome sequence of Corynebacterium casei LMG S-19264T (=DSM 44701T), isolated from a smear-ripened cheese.</title>
        <authorList>
            <consortium name="US DOE Joint Genome Institute (JGI-PGF)"/>
            <person name="Walter F."/>
            <person name="Albersmeier A."/>
            <person name="Kalinowski J."/>
            <person name="Ruckert C."/>
        </authorList>
    </citation>
    <scope>NUCLEOTIDE SEQUENCE</scope>
    <source>
        <strain evidence="4">KCTC 42731</strain>
    </source>
</reference>
<evidence type="ECO:0000313" key="5">
    <source>
        <dbReference type="Proteomes" id="UP000623842"/>
    </source>
</evidence>
<feature type="transmembrane region" description="Helical" evidence="2">
    <location>
        <begin position="12"/>
        <end position="31"/>
    </location>
</feature>
<dbReference type="EMBL" id="BNCK01000011">
    <property type="protein sequence ID" value="GHG05023.1"/>
    <property type="molecule type" value="Genomic_DNA"/>
</dbReference>
<dbReference type="PANTHER" id="PTHR37299:SF1">
    <property type="entry name" value="STAGE 0 SPORULATION PROTEIN A HOMOLOG"/>
    <property type="match status" value="1"/>
</dbReference>
<dbReference type="Gene3D" id="2.40.50.1020">
    <property type="entry name" value="LytTr DNA-binding domain"/>
    <property type="match status" value="1"/>
</dbReference>